<evidence type="ECO:0000256" key="4">
    <source>
        <dbReference type="ARBA" id="ARBA00022729"/>
    </source>
</evidence>
<evidence type="ECO:0000259" key="7">
    <source>
        <dbReference type="PROSITE" id="PS50983"/>
    </source>
</evidence>
<name>J0NPN3_9ACTO</name>
<comment type="caution">
    <text evidence="8">The sequence shown here is derived from an EMBL/GenBank/DDBJ whole genome shotgun (WGS) entry which is preliminary data.</text>
</comment>
<organism evidence="8 9">
    <name type="scientific">Actinomyces massiliensis F0489</name>
    <dbReference type="NCBI Taxonomy" id="1125718"/>
    <lineage>
        <taxon>Bacteria</taxon>
        <taxon>Bacillati</taxon>
        <taxon>Actinomycetota</taxon>
        <taxon>Actinomycetes</taxon>
        <taxon>Actinomycetales</taxon>
        <taxon>Actinomycetaceae</taxon>
        <taxon>Actinomyces</taxon>
    </lineage>
</organism>
<dbReference type="eggNOG" id="COG4607">
    <property type="taxonomic scope" value="Bacteria"/>
</dbReference>
<dbReference type="InterPro" id="IPR051313">
    <property type="entry name" value="Bact_iron-sidero_bind"/>
</dbReference>
<dbReference type="EMBL" id="AKFT01000050">
    <property type="protein sequence ID" value="EJF46747.1"/>
    <property type="molecule type" value="Genomic_DNA"/>
</dbReference>
<dbReference type="Pfam" id="PF01497">
    <property type="entry name" value="Peripla_BP_2"/>
    <property type="match status" value="1"/>
</dbReference>
<dbReference type="SUPFAM" id="SSF53807">
    <property type="entry name" value="Helical backbone' metal receptor"/>
    <property type="match status" value="1"/>
</dbReference>
<evidence type="ECO:0000256" key="5">
    <source>
        <dbReference type="SAM" id="MobiDB-lite"/>
    </source>
</evidence>
<evidence type="ECO:0000313" key="8">
    <source>
        <dbReference type="EMBL" id="EJF46747.1"/>
    </source>
</evidence>
<dbReference type="PROSITE" id="PS50983">
    <property type="entry name" value="FE_B12_PBP"/>
    <property type="match status" value="1"/>
</dbReference>
<dbReference type="Proteomes" id="UP000002941">
    <property type="component" value="Unassembled WGS sequence"/>
</dbReference>
<sequence length="373" mass="38473">MLMTRFAIGVFMSLSLSRRQILATTASAAGVAVLAACGSANTSNNGAGGGDGGGNDDSASGSSVGYPVTIKHAQGELTLDKAPERVVVLDLGVLDSIASLDLSSAVAGVPKTSTTYPDSLSEFQSDTYKDVGTVKEPDEEAIADIDPDLVIVAKRTSKAYETLSANFPTIDMTVKADDATDGAAQGGGGGGGGGGEGQQKSATATATLTSYADILGNIFNKKDDAQAKLSEFTTAADEVAKVAKDAGKGLFLMTNGDKVTAFGTGSRFDVVFDEFGVTPAVEDVEAATHGEAIDFEFIGDADPDLLFVLDRSAAIGQEGTPAKEVLNNDIVTATKAWKNNKVFYVNGVDWYIIGEGFTASPRMAEEIKNDLSS</sequence>
<evidence type="ECO:0000256" key="2">
    <source>
        <dbReference type="ARBA" id="ARBA00008814"/>
    </source>
</evidence>
<dbReference type="Gene3D" id="3.40.50.1980">
    <property type="entry name" value="Nitrogenase molybdenum iron protein domain"/>
    <property type="match status" value="2"/>
</dbReference>
<keyword evidence="3" id="KW-0813">Transport</keyword>
<dbReference type="GO" id="GO:0030288">
    <property type="term" value="C:outer membrane-bounded periplasmic space"/>
    <property type="evidence" value="ECO:0007669"/>
    <property type="project" value="TreeGrafter"/>
</dbReference>
<comment type="subcellular location">
    <subcellularLocation>
        <location evidence="1">Cell envelope</location>
    </subcellularLocation>
</comment>
<evidence type="ECO:0000256" key="6">
    <source>
        <dbReference type="SAM" id="SignalP"/>
    </source>
</evidence>
<dbReference type="InterPro" id="IPR033870">
    <property type="entry name" value="FatB"/>
</dbReference>
<feature type="chain" id="PRO_5003736838" evidence="6">
    <location>
        <begin position="29"/>
        <end position="373"/>
    </location>
</feature>
<protein>
    <submittedName>
        <fullName evidence="8">ABC transporter, substrate-binding protein, YclQ family</fullName>
    </submittedName>
</protein>
<dbReference type="InterPro" id="IPR002491">
    <property type="entry name" value="ABC_transptr_periplasmic_BD"/>
</dbReference>
<dbReference type="PATRIC" id="fig|1125718.3.peg.700"/>
<dbReference type="CDD" id="cd01140">
    <property type="entry name" value="FatB"/>
    <property type="match status" value="1"/>
</dbReference>
<feature type="region of interest" description="Disordered" evidence="5">
    <location>
        <begin position="181"/>
        <end position="201"/>
    </location>
</feature>
<dbReference type="AlphaFoldDB" id="J0NPN3"/>
<proteinExistence type="inferred from homology"/>
<comment type="similarity">
    <text evidence="2">Belongs to the bacterial solute-binding protein 8 family.</text>
</comment>
<feature type="signal peptide" evidence="6">
    <location>
        <begin position="1"/>
        <end position="28"/>
    </location>
</feature>
<evidence type="ECO:0000256" key="1">
    <source>
        <dbReference type="ARBA" id="ARBA00004196"/>
    </source>
</evidence>
<keyword evidence="9" id="KW-1185">Reference proteome</keyword>
<dbReference type="PANTHER" id="PTHR30532">
    <property type="entry name" value="IRON III DICITRATE-BINDING PERIPLASMIC PROTEIN"/>
    <property type="match status" value="1"/>
</dbReference>
<reference evidence="8 9" key="1">
    <citation type="submission" date="2012-05" db="EMBL/GenBank/DDBJ databases">
        <authorList>
            <person name="Harkins D.M."/>
            <person name="Madupu R."/>
            <person name="Durkin A.S."/>
            <person name="Torralba M."/>
            <person name="Methe B."/>
            <person name="Sutton G.G."/>
            <person name="Nelson K.E."/>
        </authorList>
    </citation>
    <scope>NUCLEOTIDE SEQUENCE [LARGE SCALE GENOMIC DNA]</scope>
    <source>
        <strain evidence="8 9">F0489</strain>
    </source>
</reference>
<gene>
    <name evidence="8" type="ORF">HMPREF1318_0637</name>
</gene>
<keyword evidence="4 6" id="KW-0732">Signal</keyword>
<evidence type="ECO:0000313" key="9">
    <source>
        <dbReference type="Proteomes" id="UP000002941"/>
    </source>
</evidence>
<feature type="compositionally biased region" description="Gly residues" evidence="5">
    <location>
        <begin position="184"/>
        <end position="197"/>
    </location>
</feature>
<dbReference type="GO" id="GO:1901678">
    <property type="term" value="P:iron coordination entity transport"/>
    <property type="evidence" value="ECO:0007669"/>
    <property type="project" value="UniProtKB-ARBA"/>
</dbReference>
<evidence type="ECO:0000256" key="3">
    <source>
        <dbReference type="ARBA" id="ARBA00022448"/>
    </source>
</evidence>
<feature type="domain" description="Fe/B12 periplasmic-binding" evidence="7">
    <location>
        <begin position="85"/>
        <end position="373"/>
    </location>
</feature>
<accession>J0NPN3</accession>
<dbReference type="PANTHER" id="PTHR30532:SF28">
    <property type="entry name" value="PETROBACTIN-BINDING PROTEIN YCLQ"/>
    <property type="match status" value="1"/>
</dbReference>